<evidence type="ECO:0000256" key="6">
    <source>
        <dbReference type="ARBA" id="ARBA00023065"/>
    </source>
</evidence>
<evidence type="ECO:0000259" key="7">
    <source>
        <dbReference type="PROSITE" id="PS51201"/>
    </source>
</evidence>
<dbReference type="RefSeq" id="WP_307411058.1">
    <property type="nucleotide sequence ID" value="NZ_JAUSUR010000008.1"/>
</dbReference>
<dbReference type="SUPFAM" id="SSF116726">
    <property type="entry name" value="TrkA C-terminal domain-like"/>
    <property type="match status" value="2"/>
</dbReference>
<name>A0ABU0E7J7_9FIRM</name>
<dbReference type="NCBIfam" id="NF007039">
    <property type="entry name" value="PRK09496.3-2"/>
    <property type="match status" value="1"/>
</dbReference>
<dbReference type="InterPro" id="IPR036291">
    <property type="entry name" value="NAD(P)-bd_dom_sf"/>
</dbReference>
<evidence type="ECO:0000256" key="3">
    <source>
        <dbReference type="ARBA" id="ARBA00022538"/>
    </source>
</evidence>
<dbReference type="Gene3D" id="3.40.50.720">
    <property type="entry name" value="NAD(P)-binding Rossmann-like Domain"/>
    <property type="match status" value="2"/>
</dbReference>
<evidence type="ECO:0000259" key="8">
    <source>
        <dbReference type="PROSITE" id="PS51202"/>
    </source>
</evidence>
<reference evidence="9 10" key="1">
    <citation type="submission" date="2023-07" db="EMBL/GenBank/DDBJ databases">
        <title>Genomic Encyclopedia of Type Strains, Phase IV (KMG-IV): sequencing the most valuable type-strain genomes for metagenomic binning, comparative biology and taxonomic classification.</title>
        <authorList>
            <person name="Goeker M."/>
        </authorList>
    </citation>
    <scope>NUCLEOTIDE SEQUENCE [LARGE SCALE GENOMIC DNA]</scope>
    <source>
        <strain evidence="9 10">DSM 16784</strain>
    </source>
</reference>
<organism evidence="9 10">
    <name type="scientific">Breznakia pachnodae</name>
    <dbReference type="NCBI Taxonomy" id="265178"/>
    <lineage>
        <taxon>Bacteria</taxon>
        <taxon>Bacillati</taxon>
        <taxon>Bacillota</taxon>
        <taxon>Erysipelotrichia</taxon>
        <taxon>Erysipelotrichales</taxon>
        <taxon>Erysipelotrichaceae</taxon>
        <taxon>Breznakia</taxon>
    </lineage>
</organism>
<keyword evidence="4" id="KW-0630">Potassium</keyword>
<dbReference type="PROSITE" id="PS51202">
    <property type="entry name" value="RCK_C"/>
    <property type="match status" value="2"/>
</dbReference>
<dbReference type="PANTHER" id="PTHR43833">
    <property type="entry name" value="POTASSIUM CHANNEL PROTEIN 2-RELATED-RELATED"/>
    <property type="match status" value="1"/>
</dbReference>
<accession>A0ABU0E7J7</accession>
<dbReference type="PRINTS" id="PR00335">
    <property type="entry name" value="KUPTAKETRKA"/>
</dbReference>
<feature type="domain" description="RCK C-terminal" evidence="8">
    <location>
        <begin position="140"/>
        <end position="224"/>
    </location>
</feature>
<dbReference type="Pfam" id="PF02080">
    <property type="entry name" value="TrkA_C"/>
    <property type="match status" value="2"/>
</dbReference>
<evidence type="ECO:0000256" key="4">
    <source>
        <dbReference type="ARBA" id="ARBA00022958"/>
    </source>
</evidence>
<proteinExistence type="predicted"/>
<evidence type="ECO:0000256" key="2">
    <source>
        <dbReference type="ARBA" id="ARBA00022448"/>
    </source>
</evidence>
<dbReference type="InterPro" id="IPR050721">
    <property type="entry name" value="Trk_Ktr_HKT_K-transport"/>
</dbReference>
<dbReference type="Gene3D" id="3.30.70.1450">
    <property type="entry name" value="Regulator of K+ conductance, C-terminal domain"/>
    <property type="match status" value="2"/>
</dbReference>
<dbReference type="InterPro" id="IPR036721">
    <property type="entry name" value="RCK_C_sf"/>
</dbReference>
<keyword evidence="2" id="KW-0813">Transport</keyword>
<gene>
    <name evidence="9" type="ORF">J2S15_003642</name>
</gene>
<evidence type="ECO:0000256" key="1">
    <source>
        <dbReference type="ARBA" id="ARBA00017378"/>
    </source>
</evidence>
<dbReference type="Pfam" id="PF02254">
    <property type="entry name" value="TrkA_N"/>
    <property type="match status" value="2"/>
</dbReference>
<dbReference type="SUPFAM" id="SSF51735">
    <property type="entry name" value="NAD(P)-binding Rossmann-fold domains"/>
    <property type="match status" value="2"/>
</dbReference>
<dbReference type="Proteomes" id="UP001230220">
    <property type="component" value="Unassembled WGS sequence"/>
</dbReference>
<dbReference type="NCBIfam" id="NF007031">
    <property type="entry name" value="PRK09496.1-2"/>
    <property type="match status" value="1"/>
</dbReference>
<dbReference type="NCBIfam" id="NF007033">
    <property type="entry name" value="PRK09496.1-5"/>
    <property type="match status" value="1"/>
</dbReference>
<dbReference type="InterPro" id="IPR003148">
    <property type="entry name" value="RCK_N"/>
</dbReference>
<keyword evidence="10" id="KW-1185">Reference proteome</keyword>
<comment type="caution">
    <text evidence="9">The sequence shown here is derived from an EMBL/GenBank/DDBJ whole genome shotgun (WGS) entry which is preliminary data.</text>
</comment>
<sequence length="452" mass="49990">MNIIIAGCGKVGSTLAATLNEEGHDITLIDQRAEILEQVCNDIDVMGVVGNAGSYTIQEEAGVENADLFIAVTNYDELNLLCCVMAKKGRNLNTIARVRNPIYKREAGFIKDAIGLSMIINPEFTAAMEIARLLRFPSASKIDTFAKGKAELLQYVINADSPLINLQIAHLTKQVTTEFLICAIERGEEVIIPDGNAVLRENDKIYIVGTPENTTKLFRKIGAQRKPVKRTMIAGGSTIGYYLSKQLLEMGIETTIIEKNKERCEELSSLLPKANIVFADATEQDLLIEEGLDDADAFVSLTNMDEENIMLSMYAQNVTKDIKLITKVKRSTFDNIIDSLPLGSIISPKLITSYTIIRYVRSLQNSMGSNVETLYRIVNDKAEALEFKVCDNCKVINIPLIDLPTKDNLLICCINRNGKIIIPRGNDMLHPGDTVIVVTSNRGLDDIEDILK</sequence>
<protein>
    <recommendedName>
        <fullName evidence="1">Trk system potassium uptake protein TrkA</fullName>
    </recommendedName>
</protein>
<evidence type="ECO:0000313" key="9">
    <source>
        <dbReference type="EMBL" id="MDQ0362881.1"/>
    </source>
</evidence>
<dbReference type="EMBL" id="JAUSUR010000008">
    <property type="protein sequence ID" value="MDQ0362881.1"/>
    <property type="molecule type" value="Genomic_DNA"/>
</dbReference>
<keyword evidence="6" id="KW-0406">Ion transport</keyword>
<evidence type="ECO:0000313" key="10">
    <source>
        <dbReference type="Proteomes" id="UP001230220"/>
    </source>
</evidence>
<dbReference type="InterPro" id="IPR006036">
    <property type="entry name" value="K_uptake_TrkA"/>
</dbReference>
<dbReference type="PANTHER" id="PTHR43833:SF5">
    <property type="entry name" value="TRK SYSTEM POTASSIUM UPTAKE PROTEIN TRKA"/>
    <property type="match status" value="1"/>
</dbReference>
<dbReference type="InterPro" id="IPR006037">
    <property type="entry name" value="RCK_C"/>
</dbReference>
<keyword evidence="5" id="KW-0520">NAD</keyword>
<feature type="domain" description="RCK N-terminal" evidence="7">
    <location>
        <begin position="1"/>
        <end position="118"/>
    </location>
</feature>
<keyword evidence="3" id="KW-0633">Potassium transport</keyword>
<evidence type="ECO:0000256" key="5">
    <source>
        <dbReference type="ARBA" id="ARBA00023027"/>
    </source>
</evidence>
<feature type="domain" description="RCK C-terminal" evidence="8">
    <location>
        <begin position="369"/>
        <end position="452"/>
    </location>
</feature>
<dbReference type="PROSITE" id="PS51201">
    <property type="entry name" value="RCK_N"/>
    <property type="match status" value="2"/>
</dbReference>
<feature type="domain" description="RCK N-terminal" evidence="7">
    <location>
        <begin position="228"/>
        <end position="347"/>
    </location>
</feature>